<dbReference type="Proteomes" id="UP000185674">
    <property type="component" value="Chromosome"/>
</dbReference>
<dbReference type="Proteomes" id="UP001256400">
    <property type="component" value="Chromosome"/>
</dbReference>
<feature type="transmembrane region" description="Helical" evidence="5">
    <location>
        <begin position="55"/>
        <end position="78"/>
    </location>
</feature>
<keyword evidence="3 5" id="KW-1133">Transmembrane helix</keyword>
<keyword evidence="4 5" id="KW-0472">Membrane</keyword>
<evidence type="ECO:0000313" key="9">
    <source>
        <dbReference type="Proteomes" id="UP000185674"/>
    </source>
</evidence>
<reference evidence="7 9" key="1">
    <citation type="submission" date="2016-08" db="EMBL/GenBank/DDBJ databases">
        <title>Complete genome sequence of Acinetobacter baylyi strain GFJ2.</title>
        <authorList>
            <person name="Tabata M."/>
            <person name="Kuboki S."/>
            <person name="Gibu N."/>
            <person name="Kinouchi Y."/>
            <person name="Vangnai A."/>
            <person name="Kasai D."/>
            <person name="Fukuda M."/>
        </authorList>
    </citation>
    <scope>NUCLEOTIDE SEQUENCE [LARGE SCALE GENOMIC DNA]</scope>
    <source>
        <strain evidence="7 9">GFJ2</strain>
    </source>
</reference>
<dbReference type="InterPro" id="IPR003807">
    <property type="entry name" value="DUF202"/>
</dbReference>
<feature type="domain" description="DUF202" evidence="6">
    <location>
        <begin position="8"/>
        <end position="82"/>
    </location>
</feature>
<comment type="subcellular location">
    <subcellularLocation>
        <location evidence="1">Endomembrane system</location>
        <topology evidence="1">Multi-pass membrane protein</topology>
    </subcellularLocation>
</comment>
<dbReference type="eggNOG" id="COG2149">
    <property type="taxonomic scope" value="Bacteria"/>
</dbReference>
<dbReference type="EMBL" id="CP016896">
    <property type="protein sequence ID" value="APV35339.1"/>
    <property type="molecule type" value="Genomic_DNA"/>
</dbReference>
<gene>
    <name evidence="7" type="ORF">BEN76_04660</name>
    <name evidence="8" type="ORF">RHP80_11570</name>
</gene>
<proteinExistence type="predicted"/>
<dbReference type="GeneID" id="67511273"/>
<name>A0A1P8EGK3_9GAMM</name>
<accession>A0A1P8EGK3</accession>
<organism evidence="7 9">
    <name type="scientific">Acinetobacter soli</name>
    <dbReference type="NCBI Taxonomy" id="487316"/>
    <lineage>
        <taxon>Bacteria</taxon>
        <taxon>Pseudomonadati</taxon>
        <taxon>Pseudomonadota</taxon>
        <taxon>Gammaproteobacteria</taxon>
        <taxon>Moraxellales</taxon>
        <taxon>Moraxellaceae</taxon>
        <taxon>Acinetobacter</taxon>
    </lineage>
</organism>
<dbReference type="STRING" id="487316.BEN76_04660"/>
<evidence type="ECO:0000313" key="8">
    <source>
        <dbReference type="EMBL" id="WND04840.1"/>
    </source>
</evidence>
<evidence type="ECO:0000256" key="1">
    <source>
        <dbReference type="ARBA" id="ARBA00004127"/>
    </source>
</evidence>
<feature type="transmembrane region" description="Helical" evidence="5">
    <location>
        <begin position="98"/>
        <end position="118"/>
    </location>
</feature>
<evidence type="ECO:0000259" key="6">
    <source>
        <dbReference type="Pfam" id="PF02656"/>
    </source>
</evidence>
<dbReference type="AlphaFoldDB" id="A0A1P8EGK3"/>
<evidence type="ECO:0000256" key="5">
    <source>
        <dbReference type="SAM" id="Phobius"/>
    </source>
</evidence>
<dbReference type="KEGG" id="asol:BEN76_04660"/>
<evidence type="ECO:0000313" key="7">
    <source>
        <dbReference type="EMBL" id="APV35339.1"/>
    </source>
</evidence>
<keyword evidence="2 5" id="KW-0812">Transmembrane</keyword>
<dbReference type="Pfam" id="PF02656">
    <property type="entry name" value="DUF202"/>
    <property type="match status" value="1"/>
</dbReference>
<evidence type="ECO:0000256" key="3">
    <source>
        <dbReference type="ARBA" id="ARBA00022989"/>
    </source>
</evidence>
<feature type="transmembrane region" description="Helical" evidence="5">
    <location>
        <begin position="20"/>
        <end position="43"/>
    </location>
</feature>
<reference evidence="8" key="2">
    <citation type="submission" date="2023-09" db="EMBL/GenBank/DDBJ databases">
        <title>Acinetobacter soli.</title>
        <authorList>
            <person name="Kim B."/>
            <person name="Kim D."/>
            <person name="Park D."/>
        </authorList>
    </citation>
    <scope>NUCLEOTIDE SEQUENCE</scope>
    <source>
        <strain evidence="8">2023.05</strain>
    </source>
</reference>
<sequence>MSNLEDPRVLLALERTLLAWNRSSLALIAFGFLIEKSTLLVHLIDPVRYHDKIIFNRWLGVIVIVMGVVVSILSIQQYRIALRSLTPLEMIPGYKTNLASVLSYFTILGAIMLIISFWM</sequence>
<protein>
    <submittedName>
        <fullName evidence="8">DUF202 domain-containing protein</fullName>
    </submittedName>
</protein>
<evidence type="ECO:0000256" key="4">
    <source>
        <dbReference type="ARBA" id="ARBA00023136"/>
    </source>
</evidence>
<evidence type="ECO:0000256" key="2">
    <source>
        <dbReference type="ARBA" id="ARBA00022692"/>
    </source>
</evidence>
<dbReference type="GO" id="GO:0012505">
    <property type="term" value="C:endomembrane system"/>
    <property type="evidence" value="ECO:0007669"/>
    <property type="project" value="UniProtKB-SubCell"/>
</dbReference>
<dbReference type="RefSeq" id="WP_004937858.1">
    <property type="nucleotide sequence ID" value="NZ_BBNM01000018.1"/>
</dbReference>
<dbReference type="EMBL" id="CP134206">
    <property type="protein sequence ID" value="WND04840.1"/>
    <property type="molecule type" value="Genomic_DNA"/>
</dbReference>